<reference evidence="9 10" key="1">
    <citation type="submission" date="2015-01" db="EMBL/GenBank/DDBJ databases">
        <title>The Genome Sequence of Exophiala mesophila CBS40295.</title>
        <authorList>
            <consortium name="The Broad Institute Genomics Platform"/>
            <person name="Cuomo C."/>
            <person name="de Hoog S."/>
            <person name="Gorbushina A."/>
            <person name="Stielow B."/>
            <person name="Teixiera M."/>
            <person name="Abouelleil A."/>
            <person name="Chapman S.B."/>
            <person name="Priest M."/>
            <person name="Young S.K."/>
            <person name="Wortman J."/>
            <person name="Nusbaum C."/>
            <person name="Birren B."/>
        </authorList>
    </citation>
    <scope>NUCLEOTIDE SEQUENCE [LARGE SCALE GENOMIC DNA]</scope>
    <source>
        <strain evidence="9 10">CBS 40295</strain>
    </source>
</reference>
<keyword evidence="3" id="KW-0677">Repeat</keyword>
<feature type="compositionally biased region" description="Acidic residues" evidence="7">
    <location>
        <begin position="1"/>
        <end position="17"/>
    </location>
</feature>
<feature type="region of interest" description="Disordered" evidence="7">
    <location>
        <begin position="473"/>
        <end position="511"/>
    </location>
</feature>
<evidence type="ECO:0000256" key="2">
    <source>
        <dbReference type="ARBA" id="ARBA00022723"/>
    </source>
</evidence>
<gene>
    <name evidence="9" type="ORF">PV10_00227</name>
</gene>
<sequence length="988" mass="111125">MEDDQNYDSSDFEDLPPIEEPSDRHKNAGKKMIDDMIVNLAYDRKNSKRAARAIQYQYGAASSLVNQRRIENTAKSFLLGIGKDPEKCPTGEDLLRFAVTVASRVKTRIRGKKIASVNSVKAWILGFLTYGTFKWGKEFKQQVDVQLHVKIKAYLDQEVKNGNLYRGKWYQQAWLGFMTMKVMTTKYLDAALRNGCRSWDIVILKVLALSLQSACGTRSGDIGRAGHYQGQEYMQWKDITLTLPHDKASFQDLRCKVVIQYEKSYKLTRGRDRTVFFEPLSEPEHYPVCAIRLLLIHALRHGLCHGQDLQAVLEHTLATPDRTVVWKQPNLPIISAQTWPRPGFLNLEKPAHKGFFNQAVRSMALVSGIVERVTSHHIRAGVARDVANLAEPILGIDGDGPRQALGHTRKSTAGGITGDYVGPNQTRFFNRRAESDFKDDLAPTMDPTKIKFAGSSGVRPPLKAMSVNIGHKITSGDSMNQATTGPHSNKRPASSSDDLQPSSKASKLTIELPLDPNLDPMLFEMEKALDDDNEYHVRDEDIAELQQILQQSTGITAITEDSQGPLEEDSGDDDIEVTTTDADGTHSIHASATSLAMQSLWDDSNTDHHPLWPIDGNAFVDHLAKVNVFRIETHFDRSDEDVVSRYVASGNSRAPPNPFEMLCRRGCGRICFLQSELKLHEVNCKGELVVEDSEAFPCPEEDCATILYSKDTLRKHLKLIHHFQPKTCTHGCEDGQIFNTAAEWQAHLINVHDDYQPIKCPLMTDCHSDQVFKRRTSLRTHLTVQHHLTSDQIKIHLPGKAGSQDEPYRETRCIIEGCNCLTVFKQPCYLRHHLRHVHKMTRGDIDSLVPVGPTGQFRAKPEDYDPTATAKEIPRTPCPQADCKSTGKGFKCAGDLRTHLTNSHKLDVEEATRVAEELFGKKIQTRAMRKKQAREPQKCPLDPTHRRTHTVPGTLKQHLIASHHYSKEDAHAEAERVFGHPFASSNRR</sequence>
<dbReference type="GeneID" id="27318072"/>
<dbReference type="EMBL" id="KN847520">
    <property type="protein sequence ID" value="KIV96346.1"/>
    <property type="molecule type" value="Genomic_DNA"/>
</dbReference>
<evidence type="ECO:0000256" key="5">
    <source>
        <dbReference type="ARBA" id="ARBA00022833"/>
    </source>
</evidence>
<evidence type="ECO:0000313" key="9">
    <source>
        <dbReference type="EMBL" id="KIV96346.1"/>
    </source>
</evidence>
<feature type="compositionally biased region" description="Polar residues" evidence="7">
    <location>
        <begin position="475"/>
        <end position="506"/>
    </location>
</feature>
<dbReference type="Proteomes" id="UP000054302">
    <property type="component" value="Unassembled WGS sequence"/>
</dbReference>
<dbReference type="InterPro" id="IPR013087">
    <property type="entry name" value="Znf_C2H2_type"/>
</dbReference>
<organism evidence="9 10">
    <name type="scientific">Exophiala mesophila</name>
    <name type="common">Black yeast-like fungus</name>
    <dbReference type="NCBI Taxonomy" id="212818"/>
    <lineage>
        <taxon>Eukaryota</taxon>
        <taxon>Fungi</taxon>
        <taxon>Dikarya</taxon>
        <taxon>Ascomycota</taxon>
        <taxon>Pezizomycotina</taxon>
        <taxon>Eurotiomycetes</taxon>
        <taxon>Chaetothyriomycetidae</taxon>
        <taxon>Chaetothyriales</taxon>
        <taxon>Herpotrichiellaceae</taxon>
        <taxon>Exophiala</taxon>
    </lineage>
</organism>
<keyword evidence="5" id="KW-0862">Zinc</keyword>
<evidence type="ECO:0000256" key="4">
    <source>
        <dbReference type="ARBA" id="ARBA00022771"/>
    </source>
</evidence>
<dbReference type="HOGENOM" id="CLU_008700_0_0_1"/>
<feature type="region of interest" description="Disordered" evidence="7">
    <location>
        <begin position="927"/>
        <end position="949"/>
    </location>
</feature>
<dbReference type="VEuPathDB" id="FungiDB:PV10_00227"/>
<dbReference type="InterPro" id="IPR050888">
    <property type="entry name" value="ZnF_C2H2-type_TF"/>
</dbReference>
<dbReference type="AlphaFoldDB" id="A0A0D1Y6J9"/>
<keyword evidence="10" id="KW-1185">Reference proteome</keyword>
<dbReference type="GO" id="GO:0008270">
    <property type="term" value="F:zinc ion binding"/>
    <property type="evidence" value="ECO:0007669"/>
    <property type="project" value="UniProtKB-KW"/>
</dbReference>
<evidence type="ECO:0000256" key="3">
    <source>
        <dbReference type="ARBA" id="ARBA00022737"/>
    </source>
</evidence>
<feature type="region of interest" description="Disordered" evidence="7">
    <location>
        <begin position="1"/>
        <end position="29"/>
    </location>
</feature>
<comment type="subcellular location">
    <subcellularLocation>
        <location evidence="1">Nucleus</location>
    </subcellularLocation>
</comment>
<keyword evidence="6" id="KW-0539">Nucleus</keyword>
<dbReference type="OMA" id="THKISSA"/>
<keyword evidence="2" id="KW-0479">Metal-binding</keyword>
<dbReference type="PANTHER" id="PTHR24406">
    <property type="entry name" value="TRANSCRIPTIONAL REPRESSOR CTCFL-RELATED"/>
    <property type="match status" value="1"/>
</dbReference>
<dbReference type="SMART" id="SM00355">
    <property type="entry name" value="ZnF_C2H2"/>
    <property type="match status" value="5"/>
</dbReference>
<evidence type="ECO:0000259" key="8">
    <source>
        <dbReference type="PROSITE" id="PS00028"/>
    </source>
</evidence>
<accession>A0A0D1Y6J9</accession>
<proteinExistence type="predicted"/>
<dbReference type="RefSeq" id="XP_016227920.1">
    <property type="nucleotide sequence ID" value="XM_016364271.1"/>
</dbReference>
<dbReference type="GO" id="GO:0005634">
    <property type="term" value="C:nucleus"/>
    <property type="evidence" value="ECO:0007669"/>
    <property type="project" value="UniProtKB-SubCell"/>
</dbReference>
<protein>
    <recommendedName>
        <fullName evidence="8">C2H2-type domain-containing protein</fullName>
    </recommendedName>
</protein>
<dbReference type="OrthoDB" id="4369953at2759"/>
<dbReference type="PROSITE" id="PS00028">
    <property type="entry name" value="ZINC_FINGER_C2H2_1"/>
    <property type="match status" value="1"/>
</dbReference>
<evidence type="ECO:0000256" key="1">
    <source>
        <dbReference type="ARBA" id="ARBA00004123"/>
    </source>
</evidence>
<feature type="region of interest" description="Disordered" evidence="7">
    <location>
        <begin position="852"/>
        <end position="873"/>
    </location>
</feature>
<evidence type="ECO:0000313" key="10">
    <source>
        <dbReference type="Proteomes" id="UP000054302"/>
    </source>
</evidence>
<dbReference type="STRING" id="212818.A0A0D1Y6J9"/>
<evidence type="ECO:0000256" key="7">
    <source>
        <dbReference type="SAM" id="MobiDB-lite"/>
    </source>
</evidence>
<feature type="domain" description="C2H2-type" evidence="8">
    <location>
        <begin position="698"/>
        <end position="722"/>
    </location>
</feature>
<name>A0A0D1Y6J9_EXOME</name>
<feature type="region of interest" description="Disordered" evidence="7">
    <location>
        <begin position="400"/>
        <end position="424"/>
    </location>
</feature>
<keyword evidence="4" id="KW-0863">Zinc-finger</keyword>
<evidence type="ECO:0000256" key="6">
    <source>
        <dbReference type="ARBA" id="ARBA00023242"/>
    </source>
</evidence>